<evidence type="ECO:0000313" key="1">
    <source>
        <dbReference type="EMBL" id="CEO57851.1"/>
    </source>
</evidence>
<name>A0A0B7KSP0_BIOOC</name>
<dbReference type="EMBL" id="CDPU01000164">
    <property type="protein sequence ID" value="CEO57851.1"/>
    <property type="molecule type" value="Genomic_DNA"/>
</dbReference>
<organism evidence="1">
    <name type="scientific">Bionectria ochroleuca</name>
    <name type="common">Gliocladium roseum</name>
    <dbReference type="NCBI Taxonomy" id="29856"/>
    <lineage>
        <taxon>Eukaryota</taxon>
        <taxon>Fungi</taxon>
        <taxon>Dikarya</taxon>
        <taxon>Ascomycota</taxon>
        <taxon>Pezizomycotina</taxon>
        <taxon>Sordariomycetes</taxon>
        <taxon>Hypocreomycetidae</taxon>
        <taxon>Hypocreales</taxon>
        <taxon>Bionectriaceae</taxon>
        <taxon>Clonostachys</taxon>
    </lineage>
</organism>
<proteinExistence type="predicted"/>
<sequence>MGRCDRCVFHGEECRPMPHVLSDINTELHRAAASHDDAAVNQARKAMFSAMEQNMNNADVHKLVTDTMSPAKVFSCFRAIEPEEIRQIKYGAFQMGCQHRLKYLPDHQPPGFNTELYRAGLDDFYHSSWVAGNWRQQQAAMVDRPVGEIGNIAEHPAAIDPRDVGIQSNEDIYNEAMALGAGRYYEPEDDFQESIEAQYFFRRQ</sequence>
<protein>
    <submittedName>
        <fullName evidence="1">Uncharacterized protein</fullName>
    </submittedName>
</protein>
<reference evidence="1" key="1">
    <citation type="submission" date="2015-01" db="EMBL/GenBank/DDBJ databases">
        <authorList>
            <person name="Durling Mikael"/>
        </authorList>
    </citation>
    <scope>NUCLEOTIDE SEQUENCE</scope>
</reference>
<dbReference type="AlphaFoldDB" id="A0A0B7KSP0"/>
<gene>
    <name evidence="1" type="ORF">BN869_000013909_1</name>
</gene>
<accession>A0A0B7KSP0</accession>